<dbReference type="PROSITE" id="PS51379">
    <property type="entry name" value="4FE4S_FER_2"/>
    <property type="match status" value="1"/>
</dbReference>
<feature type="domain" description="4Fe-4S ferredoxin-type" evidence="4">
    <location>
        <begin position="203"/>
        <end position="233"/>
    </location>
</feature>
<accession>A0A2U8DUK6</accession>
<evidence type="ECO:0000313" key="5">
    <source>
        <dbReference type="EMBL" id="AWI06151.1"/>
    </source>
</evidence>
<dbReference type="EMBL" id="CP020953">
    <property type="protein sequence ID" value="AWI06151.1"/>
    <property type="molecule type" value="Genomic_DNA"/>
</dbReference>
<dbReference type="SUPFAM" id="SSF54862">
    <property type="entry name" value="4Fe-4S ferredoxins"/>
    <property type="match status" value="1"/>
</dbReference>
<name>A0A2U8DUK6_9CLOT</name>
<keyword evidence="3" id="KW-0411">Iron-sulfur</keyword>
<sequence length="276" mass="31349">MNKEYLIKIASDFVENSKDNYIADEIAISENVVGMKIFEAPIFAFGASDDEYFTLLKKPSVVGEHFLLPKEWLPQSKTVISFFLPFSETIKKGNRREDLWPSEEWLHGRIEGQSFINKLCMYLKSELINAGYNSVVPALDERFWAKEYSPHLEVSFTSNWSERHVAFVCGLGTFGLSKGLITSKGMAGRFGSIITELYLPPQKREYENVYEYCSMCGACAKKCPVNAISIENGKDHMICSKFLDKTAEKYEPRYGCGKCQIGVPCEGRIPKQHNIK</sequence>
<keyword evidence="6" id="KW-1185">Reference proteome</keyword>
<dbReference type="Proteomes" id="UP000244910">
    <property type="component" value="Chromosome"/>
</dbReference>
<evidence type="ECO:0000256" key="2">
    <source>
        <dbReference type="ARBA" id="ARBA00023004"/>
    </source>
</evidence>
<dbReference type="PROSITE" id="PS00198">
    <property type="entry name" value="4FE4S_FER_1"/>
    <property type="match status" value="1"/>
</dbReference>
<dbReference type="PANTHER" id="PTHR42827:SF1">
    <property type="entry name" value="IRON-SULFUR CLUSTER-BINDING PROTEIN"/>
    <property type="match status" value="1"/>
</dbReference>
<protein>
    <submittedName>
        <fullName evidence="5">4Fe-4S ferredoxin</fullName>
    </submittedName>
</protein>
<dbReference type="Pfam" id="PF00037">
    <property type="entry name" value="Fer4"/>
    <property type="match status" value="1"/>
</dbReference>
<evidence type="ECO:0000256" key="1">
    <source>
        <dbReference type="ARBA" id="ARBA00022723"/>
    </source>
</evidence>
<dbReference type="KEGG" id="cdrk:B9W14_17125"/>
<gene>
    <name evidence="5" type="ORF">B9W14_17125</name>
</gene>
<dbReference type="InterPro" id="IPR017896">
    <property type="entry name" value="4Fe4S_Fe-S-bd"/>
</dbReference>
<dbReference type="RefSeq" id="WP_032078133.1">
    <property type="nucleotide sequence ID" value="NZ_CP020953.1"/>
</dbReference>
<dbReference type="AlphaFoldDB" id="A0A2U8DUK6"/>
<dbReference type="GO" id="GO:0051536">
    <property type="term" value="F:iron-sulfur cluster binding"/>
    <property type="evidence" value="ECO:0007669"/>
    <property type="project" value="UniProtKB-KW"/>
</dbReference>
<evidence type="ECO:0000313" key="6">
    <source>
        <dbReference type="Proteomes" id="UP000244910"/>
    </source>
</evidence>
<evidence type="ECO:0000256" key="3">
    <source>
        <dbReference type="ARBA" id="ARBA00023014"/>
    </source>
</evidence>
<organism evidence="5 6">
    <name type="scientific">Clostridium drakei</name>
    <dbReference type="NCBI Taxonomy" id="332101"/>
    <lineage>
        <taxon>Bacteria</taxon>
        <taxon>Bacillati</taxon>
        <taxon>Bacillota</taxon>
        <taxon>Clostridia</taxon>
        <taxon>Eubacteriales</taxon>
        <taxon>Clostridiaceae</taxon>
        <taxon>Clostridium</taxon>
    </lineage>
</organism>
<evidence type="ECO:0000259" key="4">
    <source>
        <dbReference type="PROSITE" id="PS51379"/>
    </source>
</evidence>
<reference evidence="6" key="1">
    <citation type="submission" date="2017-04" db="EMBL/GenBank/DDBJ databases">
        <authorList>
            <person name="Song Y."/>
            <person name="Cho B.-K."/>
        </authorList>
    </citation>
    <scope>NUCLEOTIDE SEQUENCE [LARGE SCALE GENOMIC DNA]</scope>
    <source>
        <strain evidence="6">SL1</strain>
    </source>
</reference>
<keyword evidence="1" id="KW-0479">Metal-binding</keyword>
<dbReference type="GO" id="GO:0046872">
    <property type="term" value="F:metal ion binding"/>
    <property type="evidence" value="ECO:0007669"/>
    <property type="project" value="UniProtKB-KW"/>
</dbReference>
<dbReference type="OrthoDB" id="9784571at2"/>
<proteinExistence type="predicted"/>
<keyword evidence="2" id="KW-0408">Iron</keyword>
<dbReference type="InterPro" id="IPR017900">
    <property type="entry name" value="4Fe4S_Fe_S_CS"/>
</dbReference>
<dbReference type="PANTHER" id="PTHR42827">
    <property type="entry name" value="IRON-SULFUR CLUSTER-BINDING PROTEIN-RELATED"/>
    <property type="match status" value="1"/>
</dbReference>